<organism evidence="11 12">
    <name type="scientific">Takifugu flavidus</name>
    <name type="common">sansaifugu</name>
    <dbReference type="NCBI Taxonomy" id="433684"/>
    <lineage>
        <taxon>Eukaryota</taxon>
        <taxon>Metazoa</taxon>
        <taxon>Chordata</taxon>
        <taxon>Craniata</taxon>
        <taxon>Vertebrata</taxon>
        <taxon>Euteleostomi</taxon>
        <taxon>Actinopterygii</taxon>
        <taxon>Neopterygii</taxon>
        <taxon>Teleostei</taxon>
        <taxon>Neoteleostei</taxon>
        <taxon>Acanthomorphata</taxon>
        <taxon>Eupercaria</taxon>
        <taxon>Tetraodontiformes</taxon>
        <taxon>Tetradontoidea</taxon>
        <taxon>Tetraodontidae</taxon>
        <taxon>Takifugu</taxon>
    </lineage>
</organism>
<dbReference type="PANTHER" id="PTHR16299:SF2">
    <property type="entry name" value="CENTROSOMAL PROTEIN KIZUNA"/>
    <property type="match status" value="1"/>
</dbReference>
<feature type="region of interest" description="Disordered" evidence="10">
    <location>
        <begin position="290"/>
        <end position="309"/>
    </location>
</feature>
<evidence type="ECO:0000256" key="1">
    <source>
        <dbReference type="ARBA" id="ARBA00004120"/>
    </source>
</evidence>
<name>A0A5C6P2D8_9TELE</name>
<dbReference type="GO" id="GO:0007051">
    <property type="term" value="P:spindle organization"/>
    <property type="evidence" value="ECO:0007669"/>
    <property type="project" value="InterPro"/>
</dbReference>
<evidence type="ECO:0000256" key="4">
    <source>
        <dbReference type="ARBA" id="ARBA00013872"/>
    </source>
</evidence>
<comment type="caution">
    <text evidence="11">The sequence shown here is derived from an EMBL/GenBank/DDBJ whole genome shotgun (WGS) entry which is preliminary data.</text>
</comment>
<keyword evidence="7" id="KW-0966">Cell projection</keyword>
<proteinExistence type="inferred from homology"/>
<reference evidence="11 12" key="1">
    <citation type="submission" date="2019-04" db="EMBL/GenBank/DDBJ databases">
        <title>Chromosome genome assembly for Takifugu flavidus.</title>
        <authorList>
            <person name="Xiao S."/>
        </authorList>
    </citation>
    <scope>NUCLEOTIDE SEQUENCE [LARGE SCALE GENOMIC DNA]</scope>
    <source>
        <strain evidence="11">HTHZ2018</strain>
        <tissue evidence="11">Muscle</tissue>
    </source>
</reference>
<sequence>MHFFRLSLEGLFYLLDNIEGQLHCAGARVYGDSSVDGRHLNRVIRLCNSGAEVKDEDLEVCGAVVLRELQTLSWSTAGGSILSEDVVNAHQSSNDPSEICASLTPDAAQLWDRWLKHALLLKKSRVLNDERLVELFTPLLLERDAPYSHKAKVLLRTLVCRSSEECPSPEDETGSSPPCGSPLLDGKDEKPTQLSRTKPLQELQSSEEDSQDESSVKSVPIRGKKASLVPLHSHCPYVVACFPPTAVNNGHFCAAVEAAWSRKGNITSKALSALQSKDMWSDTDECSSDIEAAARPQPLTADDFDDFCD</sequence>
<feature type="region of interest" description="Disordered" evidence="10">
    <location>
        <begin position="165"/>
        <end position="219"/>
    </location>
</feature>
<dbReference type="AlphaFoldDB" id="A0A5C6P2D8"/>
<evidence type="ECO:0000256" key="10">
    <source>
        <dbReference type="SAM" id="MobiDB-lite"/>
    </source>
</evidence>
<evidence type="ECO:0000256" key="7">
    <source>
        <dbReference type="ARBA" id="ARBA00023273"/>
    </source>
</evidence>
<evidence type="ECO:0000256" key="8">
    <source>
        <dbReference type="ARBA" id="ARBA00024919"/>
    </source>
</evidence>
<keyword evidence="12" id="KW-1185">Reference proteome</keyword>
<comment type="subcellular location">
    <subcellularLocation>
        <location evidence="1">Cytoplasm</location>
        <location evidence="1">Cytoskeleton</location>
        <location evidence="1">Cilium basal body</location>
    </subcellularLocation>
    <subcellularLocation>
        <location evidence="2">Cytoplasm</location>
        <location evidence="2">Cytoskeleton</location>
        <location evidence="2">Microtubule organizing center</location>
        <location evidence="2">Centrosome</location>
    </subcellularLocation>
</comment>
<accession>A0A5C6P2D8</accession>
<keyword evidence="6" id="KW-0206">Cytoskeleton</keyword>
<gene>
    <name evidence="11" type="ORF">D4764_16G0008070</name>
</gene>
<protein>
    <recommendedName>
        <fullName evidence="4">Centrosomal protein kizuna</fullName>
    </recommendedName>
    <alternativeName>
        <fullName evidence="9">Polo-like kinase 1 substrate 1</fullName>
    </alternativeName>
</protein>
<dbReference type="GO" id="GO:0005813">
    <property type="term" value="C:centrosome"/>
    <property type="evidence" value="ECO:0007669"/>
    <property type="project" value="UniProtKB-SubCell"/>
</dbReference>
<evidence type="ECO:0000256" key="5">
    <source>
        <dbReference type="ARBA" id="ARBA00022490"/>
    </source>
</evidence>
<evidence type="ECO:0000256" key="9">
    <source>
        <dbReference type="ARBA" id="ARBA00031153"/>
    </source>
</evidence>
<evidence type="ECO:0000256" key="6">
    <source>
        <dbReference type="ARBA" id="ARBA00023212"/>
    </source>
</evidence>
<comment type="similarity">
    <text evidence="3">Belongs to the kizuna family.</text>
</comment>
<evidence type="ECO:0000313" key="11">
    <source>
        <dbReference type="EMBL" id="TWW72310.1"/>
    </source>
</evidence>
<dbReference type="Proteomes" id="UP000324091">
    <property type="component" value="Chromosome 16"/>
</dbReference>
<evidence type="ECO:0000256" key="2">
    <source>
        <dbReference type="ARBA" id="ARBA00004300"/>
    </source>
</evidence>
<evidence type="ECO:0000256" key="3">
    <source>
        <dbReference type="ARBA" id="ARBA00010767"/>
    </source>
</evidence>
<dbReference type="EMBL" id="RHFK02000008">
    <property type="protein sequence ID" value="TWW72310.1"/>
    <property type="molecule type" value="Genomic_DNA"/>
</dbReference>
<dbReference type="InterPro" id="IPR026742">
    <property type="entry name" value="Centrosomal_kizuma"/>
</dbReference>
<keyword evidence="5" id="KW-0963">Cytoplasm</keyword>
<comment type="function">
    <text evidence="8">Centrosomal protein required for establishing a robust mitotic centrosome architecture that can endure the forces that converge on the centrosomes during spindle formation. Required for stabilizing the expanded pericentriolar material around the centriole.</text>
</comment>
<dbReference type="PANTHER" id="PTHR16299">
    <property type="entry name" value="CENTROSOMAL PROTEIN KIZUNA"/>
    <property type="match status" value="1"/>
</dbReference>
<evidence type="ECO:0000313" key="12">
    <source>
        <dbReference type="Proteomes" id="UP000324091"/>
    </source>
</evidence>